<evidence type="ECO:0000313" key="3">
    <source>
        <dbReference type="Proteomes" id="UP001530400"/>
    </source>
</evidence>
<dbReference type="Proteomes" id="UP001530400">
    <property type="component" value="Unassembled WGS sequence"/>
</dbReference>
<gene>
    <name evidence="2" type="ORF">ACHAWO_005749</name>
</gene>
<comment type="caution">
    <text evidence="2">The sequence shown here is derived from an EMBL/GenBank/DDBJ whole genome shotgun (WGS) entry which is preliminary data.</text>
</comment>
<feature type="compositionally biased region" description="Polar residues" evidence="1">
    <location>
        <begin position="44"/>
        <end position="62"/>
    </location>
</feature>
<sequence length="212" mass="22991">MNPSSLDTSQALAATIGGISSIVIGDAVSPLSFMKTPEPKSDSGFKNTQNASSASSIATPRSGIQNDKDYLIQELAPEMMPGVRFPVIKRTSSSYDRLVRKWRLKVRYSSTLETTDEEVAKMPAVKLVPRSDAKAPHETPAACMRAPSPPMIPRRKTVVPPVPPPNLKAISLSSSLGGEIDLSWKPRPTVLFLSPRKRRRTVENGSRKSPAA</sequence>
<evidence type="ECO:0000313" key="2">
    <source>
        <dbReference type="EMBL" id="KAL3784745.1"/>
    </source>
</evidence>
<evidence type="ECO:0000256" key="1">
    <source>
        <dbReference type="SAM" id="MobiDB-lite"/>
    </source>
</evidence>
<name>A0ABD3P9G5_9STRA</name>
<accession>A0ABD3P9G5</accession>
<proteinExistence type="predicted"/>
<organism evidence="2 3">
    <name type="scientific">Cyclotella atomus</name>
    <dbReference type="NCBI Taxonomy" id="382360"/>
    <lineage>
        <taxon>Eukaryota</taxon>
        <taxon>Sar</taxon>
        <taxon>Stramenopiles</taxon>
        <taxon>Ochrophyta</taxon>
        <taxon>Bacillariophyta</taxon>
        <taxon>Coscinodiscophyceae</taxon>
        <taxon>Thalassiosirophycidae</taxon>
        <taxon>Stephanodiscales</taxon>
        <taxon>Stephanodiscaceae</taxon>
        <taxon>Cyclotella</taxon>
    </lineage>
</organism>
<dbReference type="AlphaFoldDB" id="A0ABD3P9G5"/>
<dbReference type="EMBL" id="JALLPJ020000716">
    <property type="protein sequence ID" value="KAL3784745.1"/>
    <property type="molecule type" value="Genomic_DNA"/>
</dbReference>
<feature type="region of interest" description="Disordered" evidence="1">
    <location>
        <begin position="35"/>
        <end position="62"/>
    </location>
</feature>
<protein>
    <submittedName>
        <fullName evidence="2">Uncharacterized protein</fullName>
    </submittedName>
</protein>
<keyword evidence="3" id="KW-1185">Reference proteome</keyword>
<reference evidence="2 3" key="1">
    <citation type="submission" date="2024-10" db="EMBL/GenBank/DDBJ databases">
        <title>Updated reference genomes for cyclostephanoid diatoms.</title>
        <authorList>
            <person name="Roberts W.R."/>
            <person name="Alverson A.J."/>
        </authorList>
    </citation>
    <scope>NUCLEOTIDE SEQUENCE [LARGE SCALE GENOMIC DNA]</scope>
    <source>
        <strain evidence="2 3">AJA010-31</strain>
    </source>
</reference>